<dbReference type="InterPro" id="IPR003346">
    <property type="entry name" value="Transposase_20"/>
</dbReference>
<dbReference type="Pfam" id="PF02371">
    <property type="entry name" value="Transposase_20"/>
    <property type="match status" value="1"/>
</dbReference>
<dbReference type="PANTHER" id="PTHR33055:SF13">
    <property type="entry name" value="TRANSPOSASE"/>
    <property type="match status" value="1"/>
</dbReference>
<name>A0A7T7CAZ2_9BACI</name>
<keyword evidence="3" id="KW-1185">Reference proteome</keyword>
<dbReference type="KEGG" id="scia:HUG15_07280"/>
<dbReference type="InterPro" id="IPR047650">
    <property type="entry name" value="Transpos_IS110"/>
</dbReference>
<gene>
    <name evidence="2" type="ORF">HUG15_07280</name>
</gene>
<accession>A0A7T7CAZ2</accession>
<dbReference type="GO" id="GO:0006313">
    <property type="term" value="P:DNA transposition"/>
    <property type="evidence" value="ECO:0007669"/>
    <property type="project" value="InterPro"/>
</dbReference>
<evidence type="ECO:0000313" key="3">
    <source>
        <dbReference type="Proteomes" id="UP000595823"/>
    </source>
</evidence>
<feature type="domain" description="Transposase IS116/IS110/IS902 C-terminal" evidence="1">
    <location>
        <begin position="27"/>
        <end position="75"/>
    </location>
</feature>
<proteinExistence type="predicted"/>
<organism evidence="2 3">
    <name type="scientific">Salicibibacter cibarius</name>
    <dbReference type="NCBI Taxonomy" id="2743000"/>
    <lineage>
        <taxon>Bacteria</taxon>
        <taxon>Bacillati</taxon>
        <taxon>Bacillota</taxon>
        <taxon>Bacilli</taxon>
        <taxon>Bacillales</taxon>
        <taxon>Bacillaceae</taxon>
        <taxon>Salicibibacter</taxon>
    </lineage>
</organism>
<dbReference type="GO" id="GO:0004803">
    <property type="term" value="F:transposase activity"/>
    <property type="evidence" value="ECO:0007669"/>
    <property type="project" value="InterPro"/>
</dbReference>
<evidence type="ECO:0000313" key="2">
    <source>
        <dbReference type="EMBL" id="QQK75407.1"/>
    </source>
</evidence>
<dbReference type="GO" id="GO:0003677">
    <property type="term" value="F:DNA binding"/>
    <property type="evidence" value="ECO:0007669"/>
    <property type="project" value="InterPro"/>
</dbReference>
<reference evidence="2 3" key="1">
    <citation type="submission" date="2020-06" db="EMBL/GenBank/DDBJ databases">
        <title>Genomic analysis of Salicibibacter sp. NKC5-3.</title>
        <authorList>
            <person name="Oh Y.J."/>
        </authorList>
    </citation>
    <scope>NUCLEOTIDE SEQUENCE [LARGE SCALE GENOMIC DNA]</scope>
    <source>
        <strain evidence="2 3">NKC5-3</strain>
    </source>
</reference>
<protein>
    <submittedName>
        <fullName evidence="2">IS110 family transposase</fullName>
    </submittedName>
</protein>
<dbReference type="PANTHER" id="PTHR33055">
    <property type="entry name" value="TRANSPOSASE FOR INSERTION SEQUENCE ELEMENT IS1111A"/>
    <property type="match status" value="1"/>
</dbReference>
<dbReference type="RefSeq" id="WP_200128058.1">
    <property type="nucleotide sequence ID" value="NZ_CP054705.1"/>
</dbReference>
<dbReference type="AlphaFoldDB" id="A0A7T7CAZ2"/>
<sequence length="139" mass="15765">MLFQNQKHQSELEAQIDVLVKSFKDYALIQTIPGVGKKTAATILSEIGDVHQFQYPNKLVAYTGIDPSAKRSTTRLRQALYTAVQCGLTKNRNLKMQAFYDRKREEGKPHKVAVIACANKLLHCIYAIIKQQKAFLNEN</sequence>
<dbReference type="EMBL" id="CP054705">
    <property type="protein sequence ID" value="QQK75407.1"/>
    <property type="molecule type" value="Genomic_DNA"/>
</dbReference>
<dbReference type="Proteomes" id="UP000595823">
    <property type="component" value="Chromosome"/>
</dbReference>
<evidence type="ECO:0000259" key="1">
    <source>
        <dbReference type="Pfam" id="PF02371"/>
    </source>
</evidence>